<evidence type="ECO:0000313" key="2">
    <source>
        <dbReference type="Proteomes" id="UP001165189"/>
    </source>
</evidence>
<proteinExistence type="predicted"/>
<comment type="caution">
    <text evidence="1">The sequence shown here is derived from an EMBL/GenBank/DDBJ whole genome shotgun (WGS) entry which is preliminary data.</text>
</comment>
<gene>
    <name evidence="1" type="ORF">Aory05_000058500</name>
</gene>
<accession>A0ABQ6KBC5</accession>
<evidence type="ECO:0000313" key="1">
    <source>
        <dbReference type="EMBL" id="GMG41378.1"/>
    </source>
</evidence>
<dbReference type="Proteomes" id="UP001165189">
    <property type="component" value="Unassembled WGS sequence"/>
</dbReference>
<dbReference type="EMBL" id="BSYB01000002">
    <property type="protein sequence ID" value="GMG41378.1"/>
    <property type="molecule type" value="Genomic_DNA"/>
</dbReference>
<protein>
    <submittedName>
        <fullName evidence="1">Unnamed protein product</fullName>
    </submittedName>
</protein>
<sequence>MGLSRTHVIQANMPWKTANKRSGTLALPTDGAPRTPLNPKLLKSPIYFPAGWASWPWVPIPDSWNHQQDKSRRNNNPCDVTRLRQLVDPFVSTVHWGTNAVVDVEIFRQRVTSGPGRRPIVGHRVFCHCKLLSAEGIPQSNLKLWLSLNNECSVH</sequence>
<reference evidence="1" key="1">
    <citation type="submission" date="2023-04" db="EMBL/GenBank/DDBJ databases">
        <title>Aspergillus oryzae var. brunneus NBRC 4377.</title>
        <authorList>
            <person name="Ichikawa N."/>
            <person name="Sato H."/>
            <person name="Tonouchi N."/>
        </authorList>
    </citation>
    <scope>NUCLEOTIDE SEQUENCE</scope>
    <source>
        <strain evidence="1">NBRC 4377</strain>
    </source>
</reference>
<name>A0ABQ6KBC5_ASPOZ</name>
<keyword evidence="2" id="KW-1185">Reference proteome</keyword>
<organism evidence="1 2">
    <name type="scientific">Aspergillus oryzae var. brunneus</name>
    <dbReference type="NCBI Taxonomy" id="332754"/>
    <lineage>
        <taxon>Eukaryota</taxon>
        <taxon>Fungi</taxon>
        <taxon>Dikarya</taxon>
        <taxon>Ascomycota</taxon>
        <taxon>Pezizomycotina</taxon>
        <taxon>Eurotiomycetes</taxon>
        <taxon>Eurotiomycetidae</taxon>
        <taxon>Eurotiales</taxon>
        <taxon>Aspergillaceae</taxon>
        <taxon>Aspergillus</taxon>
        <taxon>Aspergillus subgen. Circumdati</taxon>
    </lineage>
</organism>